<comment type="catalytic activity">
    <reaction evidence="4">
        <text>a 1-acyl-sn-glycero-3-phosphate + an acyl-CoA = a 1,2-diacyl-sn-glycero-3-phosphate + CoA</text>
        <dbReference type="Rhea" id="RHEA:19709"/>
        <dbReference type="ChEBI" id="CHEBI:57287"/>
        <dbReference type="ChEBI" id="CHEBI:57970"/>
        <dbReference type="ChEBI" id="CHEBI:58342"/>
        <dbReference type="ChEBI" id="CHEBI:58608"/>
        <dbReference type="EC" id="2.3.1.51"/>
    </reaction>
</comment>
<dbReference type="InterPro" id="IPR004552">
    <property type="entry name" value="AGP_acyltrans"/>
</dbReference>
<evidence type="ECO:0000313" key="7">
    <source>
        <dbReference type="EMBL" id="TMJ12273.1"/>
    </source>
</evidence>
<comment type="caution">
    <text evidence="7">The sequence shown here is derived from an EMBL/GenBank/DDBJ whole genome shotgun (WGS) entry which is preliminary data.</text>
</comment>
<dbReference type="AlphaFoldDB" id="A0A537LW74"/>
<accession>A0A537LW74</accession>
<keyword evidence="4" id="KW-0594">Phospholipid biosynthesis</keyword>
<proteinExistence type="inferred from homology"/>
<comment type="domain">
    <text evidence="4">The HXXXXD motif is essential for acyltransferase activity and may constitute the binding site for the phosphate moiety of the glycerol-3-phosphate.</text>
</comment>
<evidence type="ECO:0000256" key="4">
    <source>
        <dbReference type="RuleBase" id="RU361267"/>
    </source>
</evidence>
<dbReference type="GO" id="GO:0003841">
    <property type="term" value="F:1-acylglycerol-3-phosphate O-acyltransferase activity"/>
    <property type="evidence" value="ECO:0007669"/>
    <property type="project" value="UniProtKB-UniRule"/>
</dbReference>
<keyword evidence="4" id="KW-1208">Phospholipid metabolism</keyword>
<dbReference type="EC" id="2.3.1.51" evidence="4"/>
<dbReference type="NCBIfam" id="TIGR00530">
    <property type="entry name" value="AGP_acyltrn"/>
    <property type="match status" value="1"/>
</dbReference>
<keyword evidence="5" id="KW-1133">Transmembrane helix</keyword>
<dbReference type="Pfam" id="PF01553">
    <property type="entry name" value="Acyltransferase"/>
    <property type="match status" value="1"/>
</dbReference>
<keyword evidence="4" id="KW-0444">Lipid biosynthesis</keyword>
<name>A0A537LW74_9BACT</name>
<feature type="domain" description="Phospholipid/glycerol acyltransferase" evidence="6">
    <location>
        <begin position="57"/>
        <end position="169"/>
    </location>
</feature>
<comment type="similarity">
    <text evidence="1 4">Belongs to the 1-acyl-sn-glycerol-3-phosphate acyltransferase family.</text>
</comment>
<dbReference type="PANTHER" id="PTHR10434">
    <property type="entry name" value="1-ACYL-SN-GLYCEROL-3-PHOSPHATE ACYLTRANSFERASE"/>
    <property type="match status" value="1"/>
</dbReference>
<evidence type="ECO:0000256" key="2">
    <source>
        <dbReference type="ARBA" id="ARBA00022679"/>
    </source>
</evidence>
<reference evidence="7 8" key="1">
    <citation type="journal article" date="2019" name="Nat. Microbiol.">
        <title>Mediterranean grassland soil C-N compound turnover is dependent on rainfall and depth, and is mediated by genomically divergent microorganisms.</title>
        <authorList>
            <person name="Diamond S."/>
            <person name="Andeer P.F."/>
            <person name="Li Z."/>
            <person name="Crits-Christoph A."/>
            <person name="Burstein D."/>
            <person name="Anantharaman K."/>
            <person name="Lane K.R."/>
            <person name="Thomas B.C."/>
            <person name="Pan C."/>
            <person name="Northen T.R."/>
            <person name="Banfield J.F."/>
        </authorList>
    </citation>
    <scope>NUCLEOTIDE SEQUENCE [LARGE SCALE GENOMIC DNA]</scope>
    <source>
        <strain evidence="7">NP_1</strain>
    </source>
</reference>
<dbReference type="GO" id="GO:0016020">
    <property type="term" value="C:membrane"/>
    <property type="evidence" value="ECO:0007669"/>
    <property type="project" value="InterPro"/>
</dbReference>
<dbReference type="Proteomes" id="UP000315217">
    <property type="component" value="Unassembled WGS sequence"/>
</dbReference>
<feature type="transmembrane region" description="Helical" evidence="5">
    <location>
        <begin position="20"/>
        <end position="41"/>
    </location>
</feature>
<keyword evidence="2 4" id="KW-0808">Transferase</keyword>
<dbReference type="SMART" id="SM00563">
    <property type="entry name" value="PlsC"/>
    <property type="match status" value="1"/>
</dbReference>
<protein>
    <recommendedName>
        <fullName evidence="4">1-acyl-sn-glycerol-3-phosphate acyltransferase</fullName>
        <ecNumber evidence="4">2.3.1.51</ecNumber>
    </recommendedName>
</protein>
<keyword evidence="4" id="KW-0443">Lipid metabolism</keyword>
<keyword evidence="3 4" id="KW-0012">Acyltransferase</keyword>
<dbReference type="SUPFAM" id="SSF69593">
    <property type="entry name" value="Glycerol-3-phosphate (1)-acyltransferase"/>
    <property type="match status" value="1"/>
</dbReference>
<evidence type="ECO:0000259" key="6">
    <source>
        <dbReference type="SMART" id="SM00563"/>
    </source>
</evidence>
<evidence type="ECO:0000256" key="5">
    <source>
        <dbReference type="SAM" id="Phobius"/>
    </source>
</evidence>
<gene>
    <name evidence="7" type="ORF">E6G98_03355</name>
</gene>
<dbReference type="CDD" id="cd07989">
    <property type="entry name" value="LPLAT_AGPAT-like"/>
    <property type="match status" value="1"/>
</dbReference>
<dbReference type="PANTHER" id="PTHR10434:SF11">
    <property type="entry name" value="1-ACYL-SN-GLYCEROL-3-PHOSPHATE ACYLTRANSFERASE"/>
    <property type="match status" value="1"/>
</dbReference>
<evidence type="ECO:0000313" key="8">
    <source>
        <dbReference type="Proteomes" id="UP000315217"/>
    </source>
</evidence>
<evidence type="ECO:0000256" key="3">
    <source>
        <dbReference type="ARBA" id="ARBA00023315"/>
    </source>
</evidence>
<sequence>MHKDLAMPHGGAVSRRLAGYVAGAWYLFVKTALWALCKVLFRLRLEGREHEPARGPFIVAANHASAIDPPIVGIALRHQAAYMAKHELLQAPVLGPLLRSIGVFPVRRGEPDRKAIRRSLEVLDAGRVLVMFPEGTRSHDGRLRAPEPGAAMIALRTGAPVLPAAVINSHRILPKGAHWPKMQQVTVRMGPPLAVPKIEGRLDHETLEEWGNRIIAEIEKLLPRDQQRVKQ</sequence>
<keyword evidence="5" id="KW-0472">Membrane</keyword>
<keyword evidence="5" id="KW-0812">Transmembrane</keyword>
<dbReference type="EMBL" id="VBAI01000030">
    <property type="protein sequence ID" value="TMJ12273.1"/>
    <property type="molecule type" value="Genomic_DNA"/>
</dbReference>
<evidence type="ECO:0000256" key="1">
    <source>
        <dbReference type="ARBA" id="ARBA00008655"/>
    </source>
</evidence>
<dbReference type="GO" id="GO:0006654">
    <property type="term" value="P:phosphatidic acid biosynthetic process"/>
    <property type="evidence" value="ECO:0007669"/>
    <property type="project" value="TreeGrafter"/>
</dbReference>
<organism evidence="7 8">
    <name type="scientific">Candidatus Segetimicrobium genomatis</name>
    <dbReference type="NCBI Taxonomy" id="2569760"/>
    <lineage>
        <taxon>Bacteria</taxon>
        <taxon>Bacillati</taxon>
        <taxon>Candidatus Sysuimicrobiota</taxon>
        <taxon>Candidatus Sysuimicrobiia</taxon>
        <taxon>Candidatus Sysuimicrobiales</taxon>
        <taxon>Candidatus Segetimicrobiaceae</taxon>
        <taxon>Candidatus Segetimicrobium</taxon>
    </lineage>
</organism>
<dbReference type="InterPro" id="IPR002123">
    <property type="entry name" value="Plipid/glycerol_acylTrfase"/>
</dbReference>